<reference evidence="3 4" key="1">
    <citation type="journal article" date="2016" name="Nat. Commun.">
        <title>Thousands of microbial genomes shed light on interconnected biogeochemical processes in an aquifer system.</title>
        <authorList>
            <person name="Anantharaman K."/>
            <person name="Brown C.T."/>
            <person name="Hug L.A."/>
            <person name="Sharon I."/>
            <person name="Castelle C.J."/>
            <person name="Probst A.J."/>
            <person name="Thomas B.C."/>
            <person name="Singh A."/>
            <person name="Wilkins M.J."/>
            <person name="Karaoz U."/>
            <person name="Brodie E.L."/>
            <person name="Williams K.H."/>
            <person name="Hubbard S.S."/>
            <person name="Banfield J.F."/>
        </authorList>
    </citation>
    <scope>NUCLEOTIDE SEQUENCE [LARGE SCALE GENOMIC DNA]</scope>
</reference>
<feature type="transmembrane region" description="Helical" evidence="1">
    <location>
        <begin position="152"/>
        <end position="174"/>
    </location>
</feature>
<sequence>MPGKIADYFRRLSIPREVEDSLALRLSVWAAVVLSIMALATQAAINRGLAFACILLLSLGSYTSWRRRHKRNTVIKIFIAVFTLAALASFLRQVYLQPYDPRLPLAELFLWVQVLHSYDLPRRRDLMLVLISSLILLSLAASFALSAGFVWLFLLWLTAALSSMYFAQASRLLGLSATPVRGAPPPPSWKRLPVLLLVLLVMITSGGLAIGAVLPRPAFNVLRTLPFSLRRAFSPSSGFKFNNPGYPRLPVRPPENPLEVNPEAYFGFSTFLDLRSRGQMVDLPVMKVRSTAPAYWGGMYFQTYSGDSWLAAEEEPALLHAIEQPFYIEYGPGSPHLGGHEVVQTYYLESEQPNVIFSAYRPRLIYFPSDYLYQDSSGLKSPYNLSEGTIYSAVSDLIVPGEMNLSLNIEADEETFAPYLELPHLPQRVLDLSAGIKADLPGPYQRALAIEDYLKSNYTYSLDVDPLPPGQDAVDDFLFEQHRGYCEHFASAFAVLCRLQGIPSRVVTGYATGDYNPFSGLYEVSLDDAHAWVEIYLRGVGWLTMDPTPGFSIPQPSQGSGSLWILGDLLRWMGTRLAALFPPSLLSALKGVFHAMASAFVAAGRGIAYAIRRLPWLPFALALVLSLSMLYVLSRRKRRCVSPEGILDPAVAAMGNFLAVLASLGIERHPSQTVEEYAHRLSSLVPGLDIQLELGLFERVRYGREALRLEEAISINTGLKAALEKINISIKGHPG</sequence>
<keyword evidence="1" id="KW-1133">Transmembrane helix</keyword>
<dbReference type="Pfam" id="PF01841">
    <property type="entry name" value="Transglut_core"/>
    <property type="match status" value="1"/>
</dbReference>
<protein>
    <recommendedName>
        <fullName evidence="2">Transglutaminase-like domain-containing protein</fullName>
    </recommendedName>
</protein>
<dbReference type="InterPro" id="IPR052901">
    <property type="entry name" value="Bact_TGase-like"/>
</dbReference>
<dbReference type="AlphaFoldDB" id="A0A1F2WR23"/>
<dbReference type="SUPFAM" id="SSF54001">
    <property type="entry name" value="Cysteine proteinases"/>
    <property type="match status" value="1"/>
</dbReference>
<feature type="transmembrane region" description="Helical" evidence="1">
    <location>
        <begin position="126"/>
        <end position="145"/>
    </location>
</feature>
<feature type="domain" description="Transglutaminase-like" evidence="2">
    <location>
        <begin position="478"/>
        <end position="549"/>
    </location>
</feature>
<dbReference type="SMART" id="SM00460">
    <property type="entry name" value="TGc"/>
    <property type="match status" value="1"/>
</dbReference>
<evidence type="ECO:0000259" key="2">
    <source>
        <dbReference type="SMART" id="SM00460"/>
    </source>
</evidence>
<dbReference type="InterPro" id="IPR021878">
    <property type="entry name" value="TgpA_N"/>
</dbReference>
<gene>
    <name evidence="3" type="ORF">A2Y75_10820</name>
</gene>
<accession>A0A1F2WR23</accession>
<feature type="transmembrane region" description="Helical" evidence="1">
    <location>
        <begin position="194"/>
        <end position="214"/>
    </location>
</feature>
<dbReference type="InterPro" id="IPR025403">
    <property type="entry name" value="TgpA-like_C"/>
</dbReference>
<keyword evidence="1" id="KW-0472">Membrane</keyword>
<dbReference type="STRING" id="1797197.A2Y75_10820"/>
<feature type="transmembrane region" description="Helical" evidence="1">
    <location>
        <begin position="21"/>
        <end position="41"/>
    </location>
</feature>
<proteinExistence type="predicted"/>
<feature type="transmembrane region" description="Helical" evidence="1">
    <location>
        <begin position="47"/>
        <end position="65"/>
    </location>
</feature>
<feature type="transmembrane region" description="Helical" evidence="1">
    <location>
        <begin position="77"/>
        <end position="95"/>
    </location>
</feature>
<dbReference type="PANTHER" id="PTHR42736:SF1">
    <property type="entry name" value="PROTEIN-GLUTAMINE GAMMA-GLUTAMYLTRANSFERASE"/>
    <property type="match status" value="1"/>
</dbReference>
<evidence type="ECO:0000313" key="3">
    <source>
        <dbReference type="EMBL" id="OFW59328.1"/>
    </source>
</evidence>
<dbReference type="PANTHER" id="PTHR42736">
    <property type="entry name" value="PROTEIN-GLUTAMINE GAMMA-GLUTAMYLTRANSFERASE"/>
    <property type="match status" value="1"/>
</dbReference>
<organism evidence="3 4">
    <name type="scientific">Candidatus Solincola sediminis</name>
    <dbReference type="NCBI Taxonomy" id="1797199"/>
    <lineage>
        <taxon>Bacteria</taxon>
        <taxon>Bacillati</taxon>
        <taxon>Actinomycetota</taxon>
        <taxon>Candidatus Geothermincolia</taxon>
        <taxon>Candidatus Geothermincolales</taxon>
        <taxon>Candidatus Geothermincolaceae</taxon>
        <taxon>Candidatus Solincola</taxon>
    </lineage>
</organism>
<evidence type="ECO:0000256" key="1">
    <source>
        <dbReference type="SAM" id="Phobius"/>
    </source>
</evidence>
<name>A0A1F2WR23_9ACTN</name>
<dbReference type="EMBL" id="MELK01000016">
    <property type="protein sequence ID" value="OFW59328.1"/>
    <property type="molecule type" value="Genomic_DNA"/>
</dbReference>
<dbReference type="InterPro" id="IPR038765">
    <property type="entry name" value="Papain-like_cys_pep_sf"/>
</dbReference>
<comment type="caution">
    <text evidence="3">The sequence shown here is derived from an EMBL/GenBank/DDBJ whole genome shotgun (WGS) entry which is preliminary data.</text>
</comment>
<keyword evidence="1" id="KW-0812">Transmembrane</keyword>
<evidence type="ECO:0000313" key="4">
    <source>
        <dbReference type="Proteomes" id="UP000177876"/>
    </source>
</evidence>
<dbReference type="Pfam" id="PF11992">
    <property type="entry name" value="TgpA_N"/>
    <property type="match status" value="1"/>
</dbReference>
<dbReference type="InterPro" id="IPR002931">
    <property type="entry name" value="Transglutaminase-like"/>
</dbReference>
<dbReference type="Gene3D" id="3.10.620.30">
    <property type="match status" value="1"/>
</dbReference>
<dbReference type="Proteomes" id="UP000177876">
    <property type="component" value="Unassembled WGS sequence"/>
</dbReference>
<feature type="transmembrane region" description="Helical" evidence="1">
    <location>
        <begin position="616"/>
        <end position="634"/>
    </location>
</feature>
<dbReference type="Pfam" id="PF13559">
    <property type="entry name" value="DUF4129"/>
    <property type="match status" value="1"/>
</dbReference>